<keyword evidence="4 7" id="KW-0812">Transmembrane</keyword>
<feature type="transmembrane region" description="Helical" evidence="7">
    <location>
        <begin position="130"/>
        <end position="151"/>
    </location>
</feature>
<sequence length="311" mass="34701">MMFSAPLSMMLYSTYGPKPIMLMSMTFPLLIMPLIYIFWEPRNLELKSTRNQCREIWTAVCNRAVWQPMGAVFIYGTLQVSNAAWKEYLKSVLNFTATQLNVLLLAGGLLAFLGIIAYKMYMITWRWRSIYYVTMSLNGFFSALQVLLIQGITFGFSPFLFALGDDALDDFVLGMQFLPVCIMMVHLCPNGSEGAAYAMFTTVCNAAGNLNAAISTMLLGIWDVRKETLMAGDLSGMTKLTILTTALQVSGIIFVQFLPNRKEDLDTIKEKPDSNSVLGGFIFLSVTFLSIIYSVFVGVMNIIHPGWSGES</sequence>
<evidence type="ECO:0000256" key="3">
    <source>
        <dbReference type="ARBA" id="ARBA00022448"/>
    </source>
</evidence>
<dbReference type="GO" id="GO:0016020">
    <property type="term" value="C:membrane"/>
    <property type="evidence" value="ECO:0007669"/>
    <property type="project" value="UniProtKB-SubCell"/>
</dbReference>
<evidence type="ECO:0000256" key="7">
    <source>
        <dbReference type="SAM" id="Phobius"/>
    </source>
</evidence>
<dbReference type="PANTHER" id="PTHR31585:SF5">
    <property type="entry name" value="RNA-BINDING S4 DOMAIN-CONTAINING PROTEIN"/>
    <property type="match status" value="1"/>
</dbReference>
<dbReference type="SUPFAM" id="SSF103473">
    <property type="entry name" value="MFS general substrate transporter"/>
    <property type="match status" value="1"/>
</dbReference>
<keyword evidence="6 7" id="KW-0472">Membrane</keyword>
<evidence type="ECO:0000256" key="6">
    <source>
        <dbReference type="ARBA" id="ARBA00023136"/>
    </source>
</evidence>
<protein>
    <submittedName>
        <fullName evidence="8">Uncharacterized protein</fullName>
    </submittedName>
</protein>
<feature type="transmembrane region" description="Helical" evidence="7">
    <location>
        <begin position="171"/>
        <end position="188"/>
    </location>
</feature>
<gene>
    <name evidence="8" type="ORF">DBRI00130_LOCUS4419</name>
</gene>
<dbReference type="InterPro" id="IPR036259">
    <property type="entry name" value="MFS_trans_sf"/>
</dbReference>
<dbReference type="PANTHER" id="PTHR31585">
    <property type="entry name" value="FOLATE-BIOPTERIN TRANSPORTER 1, CHLOROPLASTIC"/>
    <property type="match status" value="1"/>
</dbReference>
<evidence type="ECO:0000313" key="8">
    <source>
        <dbReference type="EMBL" id="CAE4586966.1"/>
    </source>
</evidence>
<dbReference type="InterPro" id="IPR039309">
    <property type="entry name" value="BT1"/>
</dbReference>
<comment type="similarity">
    <text evidence="2">Belongs to the major facilitator superfamily. Folate-biopterin transporter (TC 2.A.71) family.</text>
</comment>
<keyword evidence="3" id="KW-0813">Transport</keyword>
<evidence type="ECO:0000256" key="5">
    <source>
        <dbReference type="ARBA" id="ARBA00022989"/>
    </source>
</evidence>
<dbReference type="EMBL" id="HBNS01005430">
    <property type="protein sequence ID" value="CAE4586966.1"/>
    <property type="molecule type" value="Transcribed_RNA"/>
</dbReference>
<dbReference type="Gene3D" id="1.20.1250.20">
    <property type="entry name" value="MFS general substrate transporter like domains"/>
    <property type="match status" value="1"/>
</dbReference>
<feature type="transmembrane region" description="Helical" evidence="7">
    <location>
        <begin position="195"/>
        <end position="220"/>
    </location>
</feature>
<organism evidence="8">
    <name type="scientific">Ditylum brightwellii</name>
    <dbReference type="NCBI Taxonomy" id="49249"/>
    <lineage>
        <taxon>Eukaryota</taxon>
        <taxon>Sar</taxon>
        <taxon>Stramenopiles</taxon>
        <taxon>Ochrophyta</taxon>
        <taxon>Bacillariophyta</taxon>
        <taxon>Mediophyceae</taxon>
        <taxon>Lithodesmiophycidae</taxon>
        <taxon>Lithodesmiales</taxon>
        <taxon>Lithodesmiaceae</taxon>
        <taxon>Ditylum</taxon>
    </lineage>
</organism>
<feature type="transmembrane region" description="Helical" evidence="7">
    <location>
        <begin position="60"/>
        <end position="78"/>
    </location>
</feature>
<comment type="subcellular location">
    <subcellularLocation>
        <location evidence="1">Membrane</location>
        <topology evidence="1">Multi-pass membrane protein</topology>
    </subcellularLocation>
</comment>
<feature type="transmembrane region" description="Helical" evidence="7">
    <location>
        <begin position="278"/>
        <end position="303"/>
    </location>
</feature>
<evidence type="ECO:0000256" key="4">
    <source>
        <dbReference type="ARBA" id="ARBA00022692"/>
    </source>
</evidence>
<dbReference type="AlphaFoldDB" id="A0A7S4USG4"/>
<feature type="transmembrane region" description="Helical" evidence="7">
    <location>
        <begin position="98"/>
        <end position="118"/>
    </location>
</feature>
<feature type="transmembrane region" description="Helical" evidence="7">
    <location>
        <begin position="20"/>
        <end position="39"/>
    </location>
</feature>
<dbReference type="Pfam" id="PF03092">
    <property type="entry name" value="BT1"/>
    <property type="match status" value="1"/>
</dbReference>
<name>A0A7S4USG4_9STRA</name>
<feature type="transmembrane region" description="Helical" evidence="7">
    <location>
        <begin position="240"/>
        <end position="258"/>
    </location>
</feature>
<accession>A0A7S4USG4</accession>
<evidence type="ECO:0000256" key="2">
    <source>
        <dbReference type="ARBA" id="ARBA00007015"/>
    </source>
</evidence>
<keyword evidence="5 7" id="KW-1133">Transmembrane helix</keyword>
<reference evidence="8" key="1">
    <citation type="submission" date="2021-01" db="EMBL/GenBank/DDBJ databases">
        <authorList>
            <person name="Corre E."/>
            <person name="Pelletier E."/>
            <person name="Niang G."/>
            <person name="Scheremetjew M."/>
            <person name="Finn R."/>
            <person name="Kale V."/>
            <person name="Holt S."/>
            <person name="Cochrane G."/>
            <person name="Meng A."/>
            <person name="Brown T."/>
            <person name="Cohen L."/>
        </authorList>
    </citation>
    <scope>NUCLEOTIDE SEQUENCE</scope>
    <source>
        <strain evidence="8">GSO104</strain>
    </source>
</reference>
<evidence type="ECO:0000256" key="1">
    <source>
        <dbReference type="ARBA" id="ARBA00004141"/>
    </source>
</evidence>
<proteinExistence type="inferred from homology"/>